<evidence type="ECO:0000313" key="5">
    <source>
        <dbReference type="Proteomes" id="UP000281094"/>
    </source>
</evidence>
<dbReference type="SUPFAM" id="SSF51735">
    <property type="entry name" value="NAD(P)-binding Rossmann-fold domains"/>
    <property type="match status" value="1"/>
</dbReference>
<evidence type="ECO:0000256" key="2">
    <source>
        <dbReference type="ARBA" id="ARBA00023002"/>
    </source>
</evidence>
<dbReference type="PANTHER" id="PTHR48106">
    <property type="entry name" value="QUINONE OXIDOREDUCTASE PIG3-RELATED"/>
    <property type="match status" value="1"/>
</dbReference>
<feature type="domain" description="Enoyl reductase (ER)" evidence="3">
    <location>
        <begin position="17"/>
        <end position="330"/>
    </location>
</feature>
<dbReference type="AlphaFoldDB" id="A0A3L7J8B0"/>
<gene>
    <name evidence="4" type="ORF">D8780_00850</name>
</gene>
<keyword evidence="1" id="KW-0521">NADP</keyword>
<dbReference type="EMBL" id="RCWN01000001">
    <property type="protein sequence ID" value="RLQ86967.1"/>
    <property type="molecule type" value="Genomic_DNA"/>
</dbReference>
<dbReference type="InterPro" id="IPR011032">
    <property type="entry name" value="GroES-like_sf"/>
</dbReference>
<dbReference type="InterPro" id="IPR036291">
    <property type="entry name" value="NAD(P)-bd_dom_sf"/>
</dbReference>
<dbReference type="CDD" id="cd05276">
    <property type="entry name" value="p53_inducible_oxidoreductase"/>
    <property type="match status" value="1"/>
</dbReference>
<dbReference type="GO" id="GO:0070402">
    <property type="term" value="F:NADPH binding"/>
    <property type="evidence" value="ECO:0007669"/>
    <property type="project" value="TreeGrafter"/>
</dbReference>
<dbReference type="Gene3D" id="3.40.50.720">
    <property type="entry name" value="NAD(P)-binding Rossmann-like Domain"/>
    <property type="match status" value="1"/>
</dbReference>
<reference evidence="4 5" key="1">
    <citation type="submission" date="2018-10" db="EMBL/GenBank/DDBJ databases">
        <title>Notoacmeibacter sp. M2BS9Y-3-1, whole genome shotgun sequence.</title>
        <authorList>
            <person name="Tuo L."/>
        </authorList>
    </citation>
    <scope>NUCLEOTIDE SEQUENCE [LARGE SCALE GENOMIC DNA]</scope>
    <source>
        <strain evidence="4 5">M2BS9Y-3-1</strain>
    </source>
</reference>
<dbReference type="InterPro" id="IPR014189">
    <property type="entry name" value="Quinone_OxRdtase_PIG3"/>
</dbReference>
<evidence type="ECO:0000259" key="3">
    <source>
        <dbReference type="SMART" id="SM00829"/>
    </source>
</evidence>
<dbReference type="Pfam" id="PF08240">
    <property type="entry name" value="ADH_N"/>
    <property type="match status" value="1"/>
</dbReference>
<keyword evidence="5" id="KW-1185">Reference proteome</keyword>
<evidence type="ECO:0000313" key="4">
    <source>
        <dbReference type="EMBL" id="RLQ86967.1"/>
    </source>
</evidence>
<protein>
    <submittedName>
        <fullName evidence="4">NAD(P)H-quinone oxidoreductase</fullName>
    </submittedName>
</protein>
<name>A0A3L7J8B0_9HYPH</name>
<keyword evidence="2" id="KW-0560">Oxidoreductase</keyword>
<dbReference type="Pfam" id="PF00107">
    <property type="entry name" value="ADH_zinc_N"/>
    <property type="match status" value="1"/>
</dbReference>
<evidence type="ECO:0000256" key="1">
    <source>
        <dbReference type="ARBA" id="ARBA00022857"/>
    </source>
</evidence>
<dbReference type="Proteomes" id="UP000281094">
    <property type="component" value="Unassembled WGS sequence"/>
</dbReference>
<dbReference type="GO" id="GO:0016651">
    <property type="term" value="F:oxidoreductase activity, acting on NAD(P)H"/>
    <property type="evidence" value="ECO:0007669"/>
    <property type="project" value="TreeGrafter"/>
</dbReference>
<dbReference type="RefSeq" id="WP_121643937.1">
    <property type="nucleotide sequence ID" value="NZ_RCWN01000001.1"/>
</dbReference>
<comment type="caution">
    <text evidence="4">The sequence shown here is derived from an EMBL/GenBank/DDBJ whole genome shotgun (WGS) entry which is preliminary data.</text>
</comment>
<proteinExistence type="predicted"/>
<accession>A0A3L7J8B0</accession>
<dbReference type="InterPro" id="IPR020843">
    <property type="entry name" value="ER"/>
</dbReference>
<dbReference type="InterPro" id="IPR013154">
    <property type="entry name" value="ADH-like_N"/>
</dbReference>
<dbReference type="NCBIfam" id="TIGR02824">
    <property type="entry name" value="quinone_pig3"/>
    <property type="match status" value="1"/>
</dbReference>
<dbReference type="SMART" id="SM00829">
    <property type="entry name" value="PKS_ER"/>
    <property type="match status" value="1"/>
</dbReference>
<sequence length="337" mass="35840">MAHLPQEMTVIEIAEPGGPEVLKLGRRSLPSLRAGDVLIRVEAAGINRPDVFQRKGLYPAPDGASDLPGLEVAGRIAKIGEGVTQWKEGDAVCALTPGGGYAHYVAVAAGHCLPVPEGLSMIEAAALPETAFTVWHNVFQRGGLSEGESLLVHGGTSGIGTMAIQLAKARGARAFATAGSAEKCEAAEKLGAERCVNYREEDFVEVFQDATGGKGIDVILDMVGGDYAPRNHKLAATGGRIVQIATLGGAKQEVDLSLLMRKRLTHTGSTLRPRSDDFKAALARELHEEAWPLIEAGKVRPLIDRTVALEDAAEAHRWMEQGDHIGKIVMTVEHEAN</sequence>
<dbReference type="Gene3D" id="3.90.180.10">
    <property type="entry name" value="Medium-chain alcohol dehydrogenases, catalytic domain"/>
    <property type="match status" value="1"/>
</dbReference>
<organism evidence="4 5">
    <name type="scientific">Notoacmeibacter ruber</name>
    <dbReference type="NCBI Taxonomy" id="2670375"/>
    <lineage>
        <taxon>Bacteria</taxon>
        <taxon>Pseudomonadati</taxon>
        <taxon>Pseudomonadota</taxon>
        <taxon>Alphaproteobacteria</taxon>
        <taxon>Hyphomicrobiales</taxon>
        <taxon>Notoacmeibacteraceae</taxon>
        <taxon>Notoacmeibacter</taxon>
    </lineage>
</organism>
<dbReference type="InterPro" id="IPR013149">
    <property type="entry name" value="ADH-like_C"/>
</dbReference>
<dbReference type="SUPFAM" id="SSF50129">
    <property type="entry name" value="GroES-like"/>
    <property type="match status" value="1"/>
</dbReference>
<dbReference type="PANTHER" id="PTHR48106:SF8">
    <property type="entry name" value="OS02G0805600 PROTEIN"/>
    <property type="match status" value="1"/>
</dbReference>